<dbReference type="Proteomes" id="UP000283387">
    <property type="component" value="Unassembled WGS sequence"/>
</dbReference>
<name>A0A419VYF5_9BACT</name>
<keyword evidence="5 6" id="KW-0472">Membrane</keyword>
<feature type="transmembrane region" description="Helical" evidence="6">
    <location>
        <begin position="676"/>
        <end position="699"/>
    </location>
</feature>
<dbReference type="AlphaFoldDB" id="A0A419VYF5"/>
<proteinExistence type="predicted"/>
<evidence type="ECO:0000256" key="3">
    <source>
        <dbReference type="ARBA" id="ARBA00022692"/>
    </source>
</evidence>
<evidence type="ECO:0000256" key="6">
    <source>
        <dbReference type="SAM" id="Phobius"/>
    </source>
</evidence>
<dbReference type="PROSITE" id="PS50156">
    <property type="entry name" value="SSD"/>
    <property type="match status" value="1"/>
</dbReference>
<dbReference type="Pfam" id="PF03176">
    <property type="entry name" value="MMPL"/>
    <property type="match status" value="2"/>
</dbReference>
<organism evidence="8 9">
    <name type="scientific">Mangrovibacterium diazotrophicum</name>
    <dbReference type="NCBI Taxonomy" id="1261403"/>
    <lineage>
        <taxon>Bacteria</taxon>
        <taxon>Pseudomonadati</taxon>
        <taxon>Bacteroidota</taxon>
        <taxon>Bacteroidia</taxon>
        <taxon>Marinilabiliales</taxon>
        <taxon>Prolixibacteraceae</taxon>
        <taxon>Mangrovibacterium</taxon>
    </lineage>
</organism>
<dbReference type="OrthoDB" id="9809027at2"/>
<accession>A0A419VYF5</accession>
<gene>
    <name evidence="8" type="ORF">BC643_3393</name>
</gene>
<feature type="transmembrane region" description="Helical" evidence="6">
    <location>
        <begin position="324"/>
        <end position="349"/>
    </location>
</feature>
<dbReference type="InterPro" id="IPR004869">
    <property type="entry name" value="MMPL_dom"/>
</dbReference>
<keyword evidence="3 6" id="KW-0812">Transmembrane</keyword>
<keyword evidence="9" id="KW-1185">Reference proteome</keyword>
<evidence type="ECO:0000313" key="8">
    <source>
        <dbReference type="EMBL" id="RKD88248.1"/>
    </source>
</evidence>
<evidence type="ECO:0000313" key="9">
    <source>
        <dbReference type="Proteomes" id="UP000283387"/>
    </source>
</evidence>
<feature type="transmembrane region" description="Helical" evidence="6">
    <location>
        <begin position="705"/>
        <end position="731"/>
    </location>
</feature>
<comment type="caution">
    <text evidence="8">The sequence shown here is derived from an EMBL/GenBank/DDBJ whole genome shotgun (WGS) entry which is preliminary data.</text>
</comment>
<dbReference type="InterPro" id="IPR000731">
    <property type="entry name" value="SSD"/>
</dbReference>
<sequence>MVAILVVFTAVAVTQFDRLRINPSFNDYIPGGVGNHVYMQKLDSLFGGNEKIMLILTNGHGIINPETFDRLTKLTDELADVDGVERCMSIRDVLEIKLEDGFTSFDPIITDISSDSVGLANLGKRLLTNEMGKRFVSKDLTATAIILSKSPDVADNKIVPDIQQVIDVNPGDDQIYLGGLPYIRQSIKSYIKTDLLTLLPAALVLMVLMLYFSFREWKGVVLPFVVVILSIVFSFGLMGALGWEISLISVLLPIMLIAIANDYSIHLINLYQEKYREGSVTGLKEIAVLINRELRKPIVITALTTIGGMLGLLSHKMAPAAQLGILASFGIGTALLMSLYLVPVLLTFYRKPKVNRQENEGKISLVDRILNRFSTWISKAPKTVLGTFAGVAILSVGGMMLLKVDTNVESYFTGKSDIKKGIELVNQKFGGSQYVSVLFAGDVLAPETLKRMDEYTQKMETVSGIGNIISPSIFMRELSKGLNEPGEPGYGQLPQSEAEAEQYLELISMSGYEGQVSQFIDYNYQHARILVSLTDGSNQTGKKVLKALKDMTKGDPNVAFIAGPGLSKIQIADMVIQGQISSMILALLIIFILLTIIFKSFAAGTKGSLPLLLSSLFLFGLMGVLNIPLDIVTALLSSIMIGVGVDYTIHFLWRYKAEYIVCKDRSLAVTKTLQTAGRGIVFNALSVIVGFSALIFSSFAPLRFFGVLVVVSIFACLICALLLIPAIIVVYKPKFLEF</sequence>
<feature type="transmembrane region" description="Helical" evidence="6">
    <location>
        <begin position="610"/>
        <end position="629"/>
    </location>
</feature>
<dbReference type="PANTHER" id="PTHR33406:SF13">
    <property type="entry name" value="MEMBRANE PROTEIN YDFJ"/>
    <property type="match status" value="1"/>
</dbReference>
<evidence type="ECO:0000256" key="5">
    <source>
        <dbReference type="ARBA" id="ARBA00023136"/>
    </source>
</evidence>
<dbReference type="Gene3D" id="1.20.1640.10">
    <property type="entry name" value="Multidrug efflux transporter AcrB transmembrane domain"/>
    <property type="match status" value="2"/>
</dbReference>
<dbReference type="GO" id="GO:0005886">
    <property type="term" value="C:plasma membrane"/>
    <property type="evidence" value="ECO:0007669"/>
    <property type="project" value="UniProtKB-SubCell"/>
</dbReference>
<feature type="transmembrane region" description="Helical" evidence="6">
    <location>
        <begin position="298"/>
        <end position="318"/>
    </location>
</feature>
<reference evidence="8 9" key="1">
    <citation type="submission" date="2018-09" db="EMBL/GenBank/DDBJ databases">
        <title>Genomic Encyclopedia of Archaeal and Bacterial Type Strains, Phase II (KMG-II): from individual species to whole genera.</title>
        <authorList>
            <person name="Goeker M."/>
        </authorList>
    </citation>
    <scope>NUCLEOTIDE SEQUENCE [LARGE SCALE GENOMIC DNA]</scope>
    <source>
        <strain evidence="8 9">DSM 27148</strain>
    </source>
</reference>
<dbReference type="EMBL" id="RAPN01000002">
    <property type="protein sequence ID" value="RKD88248.1"/>
    <property type="molecule type" value="Genomic_DNA"/>
</dbReference>
<feature type="transmembrane region" description="Helical" evidence="6">
    <location>
        <begin position="635"/>
        <end position="655"/>
    </location>
</feature>
<feature type="domain" description="SSD" evidence="7">
    <location>
        <begin position="604"/>
        <end position="730"/>
    </location>
</feature>
<dbReference type="SUPFAM" id="SSF82866">
    <property type="entry name" value="Multidrug efflux transporter AcrB transmembrane domain"/>
    <property type="match status" value="2"/>
</dbReference>
<dbReference type="PANTHER" id="PTHR33406">
    <property type="entry name" value="MEMBRANE PROTEIN MJ1562-RELATED"/>
    <property type="match status" value="1"/>
</dbReference>
<keyword evidence="2" id="KW-1003">Cell membrane</keyword>
<feature type="transmembrane region" description="Helical" evidence="6">
    <location>
        <begin position="247"/>
        <end position="268"/>
    </location>
</feature>
<feature type="transmembrane region" description="Helical" evidence="6">
    <location>
        <begin position="195"/>
        <end position="214"/>
    </location>
</feature>
<feature type="transmembrane region" description="Helical" evidence="6">
    <location>
        <begin position="383"/>
        <end position="402"/>
    </location>
</feature>
<evidence type="ECO:0000256" key="1">
    <source>
        <dbReference type="ARBA" id="ARBA00004651"/>
    </source>
</evidence>
<evidence type="ECO:0000259" key="7">
    <source>
        <dbReference type="PROSITE" id="PS50156"/>
    </source>
</evidence>
<dbReference type="InterPro" id="IPR050545">
    <property type="entry name" value="Mycobact_MmpL"/>
</dbReference>
<feature type="transmembrane region" description="Helical" evidence="6">
    <location>
        <begin position="221"/>
        <end position="241"/>
    </location>
</feature>
<protein>
    <recommendedName>
        <fullName evidence="7">SSD domain-containing protein</fullName>
    </recommendedName>
</protein>
<evidence type="ECO:0000256" key="4">
    <source>
        <dbReference type="ARBA" id="ARBA00022989"/>
    </source>
</evidence>
<evidence type="ECO:0000256" key="2">
    <source>
        <dbReference type="ARBA" id="ARBA00022475"/>
    </source>
</evidence>
<comment type="subcellular location">
    <subcellularLocation>
        <location evidence="1">Cell membrane</location>
        <topology evidence="1">Multi-pass membrane protein</topology>
    </subcellularLocation>
</comment>
<keyword evidence="4 6" id="KW-1133">Transmembrane helix</keyword>
<feature type="transmembrane region" description="Helical" evidence="6">
    <location>
        <begin position="580"/>
        <end position="598"/>
    </location>
</feature>